<feature type="compositionally biased region" description="Basic and acidic residues" evidence="1">
    <location>
        <begin position="55"/>
        <end position="107"/>
    </location>
</feature>
<evidence type="ECO:0000313" key="4">
    <source>
        <dbReference type="Proteomes" id="UP001144323"/>
    </source>
</evidence>
<dbReference type="AlphaFoldDB" id="A0A9W6LSV4"/>
<gene>
    <name evidence="3" type="ORF">LMG27198_28690</name>
</gene>
<feature type="compositionally biased region" description="Gly residues" evidence="1">
    <location>
        <begin position="29"/>
        <end position="39"/>
    </location>
</feature>
<evidence type="ECO:0000313" key="3">
    <source>
        <dbReference type="EMBL" id="GLI93877.1"/>
    </source>
</evidence>
<evidence type="ECO:0000256" key="1">
    <source>
        <dbReference type="SAM" id="MobiDB-lite"/>
    </source>
</evidence>
<feature type="region of interest" description="Disordered" evidence="1">
    <location>
        <begin position="25"/>
        <end position="117"/>
    </location>
</feature>
<keyword evidence="4" id="KW-1185">Reference proteome</keyword>
<name>A0A9W6LSV4_9HYPH</name>
<accession>A0A9W6LSV4</accession>
<dbReference type="Proteomes" id="UP001144323">
    <property type="component" value="Unassembled WGS sequence"/>
</dbReference>
<sequence length="153" mass="16924">MNMCSLRHVALATALLAGVAAAGSATAQGWGGGDRGGYGQNPYGDRGGRANDWNGGDRADGYRRSGDNDRRGGDYDRRGGDYDRRGGDYERRGGDYDRRGWDGDRRRPGWGGGAYGPGGPAGAHWWRGRWWNQGAGPCWRWSPWRQNWKWVCD</sequence>
<organism evidence="3 4">
    <name type="scientific">Methylocystis echinoides</name>
    <dbReference type="NCBI Taxonomy" id="29468"/>
    <lineage>
        <taxon>Bacteria</taxon>
        <taxon>Pseudomonadati</taxon>
        <taxon>Pseudomonadota</taxon>
        <taxon>Alphaproteobacteria</taxon>
        <taxon>Hyphomicrobiales</taxon>
        <taxon>Methylocystaceae</taxon>
        <taxon>Methylocystis</taxon>
    </lineage>
</organism>
<comment type="caution">
    <text evidence="3">The sequence shown here is derived from an EMBL/GenBank/DDBJ whole genome shotgun (WGS) entry which is preliminary data.</text>
</comment>
<protein>
    <submittedName>
        <fullName evidence="3">Uncharacterized protein</fullName>
    </submittedName>
</protein>
<feature type="chain" id="PRO_5040981008" evidence="2">
    <location>
        <begin position="28"/>
        <end position="153"/>
    </location>
</feature>
<reference evidence="3" key="1">
    <citation type="journal article" date="2023" name="Int. J. Syst. Evol. Microbiol.">
        <title>Methylocystis iwaonis sp. nov., a type II methane-oxidizing bacterium from surface soil of a rice paddy field in Japan, and emended description of the genus Methylocystis (ex Whittenbury et al. 1970) Bowman et al. 1993.</title>
        <authorList>
            <person name="Kaise H."/>
            <person name="Sawadogo J.B."/>
            <person name="Alam M.S."/>
            <person name="Ueno C."/>
            <person name="Dianou D."/>
            <person name="Shinjo R."/>
            <person name="Asakawa S."/>
        </authorList>
    </citation>
    <scope>NUCLEOTIDE SEQUENCE</scope>
    <source>
        <strain evidence="3">LMG27198</strain>
    </source>
</reference>
<evidence type="ECO:0000256" key="2">
    <source>
        <dbReference type="SAM" id="SignalP"/>
    </source>
</evidence>
<proteinExistence type="predicted"/>
<feature type="signal peptide" evidence="2">
    <location>
        <begin position="1"/>
        <end position="27"/>
    </location>
</feature>
<dbReference type="EMBL" id="BSEC01000001">
    <property type="protein sequence ID" value="GLI93877.1"/>
    <property type="molecule type" value="Genomic_DNA"/>
</dbReference>
<keyword evidence="2" id="KW-0732">Signal</keyword>